<dbReference type="EMBL" id="QKRW01000037">
    <property type="protein sequence ID" value="RAL60731.1"/>
    <property type="molecule type" value="Genomic_DNA"/>
</dbReference>
<evidence type="ECO:0000313" key="2">
    <source>
        <dbReference type="Proteomes" id="UP000249056"/>
    </source>
</evidence>
<dbReference type="AlphaFoldDB" id="A0A395IKR3"/>
<evidence type="ECO:0000313" key="1">
    <source>
        <dbReference type="EMBL" id="RAL60731.1"/>
    </source>
</evidence>
<sequence length="121" mass="13735">MMRLGQVPAVENAPLLGLVREIEATRVAVIDATLILRDLILEPKEYLMTFIFTEEPQVADWVGTNADELWQAASQTVNAMVEYPESQEPNQTALRLRMVPVNPYLMFCPKIHHEQDGLETL</sequence>
<name>A0A395IKR3_9HELO</name>
<protein>
    <submittedName>
        <fullName evidence="1">Uncharacterized protein</fullName>
    </submittedName>
</protein>
<accession>A0A395IKR3</accession>
<comment type="caution">
    <text evidence="1">The sequence shown here is derived from an EMBL/GenBank/DDBJ whole genome shotgun (WGS) entry which is preliminary data.</text>
</comment>
<reference evidence="1 2" key="1">
    <citation type="submission" date="2018-06" db="EMBL/GenBank/DDBJ databases">
        <title>Genome Sequence of the Brown Rot Fungal Pathogen Monilinia fructigena.</title>
        <authorList>
            <person name="Landi L."/>
            <person name="De Miccolis Angelini R.M."/>
            <person name="Pollastro S."/>
            <person name="Abate D."/>
            <person name="Faretra F."/>
            <person name="Romanazzi G."/>
        </authorList>
    </citation>
    <scope>NUCLEOTIDE SEQUENCE [LARGE SCALE GENOMIC DNA]</scope>
    <source>
        <strain evidence="1 2">Mfrg269</strain>
    </source>
</reference>
<dbReference type="Proteomes" id="UP000249056">
    <property type="component" value="Unassembled WGS sequence"/>
</dbReference>
<keyword evidence="2" id="KW-1185">Reference proteome</keyword>
<organism evidence="1 2">
    <name type="scientific">Monilinia fructigena</name>
    <dbReference type="NCBI Taxonomy" id="38457"/>
    <lineage>
        <taxon>Eukaryota</taxon>
        <taxon>Fungi</taxon>
        <taxon>Dikarya</taxon>
        <taxon>Ascomycota</taxon>
        <taxon>Pezizomycotina</taxon>
        <taxon>Leotiomycetes</taxon>
        <taxon>Helotiales</taxon>
        <taxon>Sclerotiniaceae</taxon>
        <taxon>Monilinia</taxon>
    </lineage>
</organism>
<gene>
    <name evidence="1" type="ORF">DID88_009837</name>
</gene>
<dbReference type="OrthoDB" id="1606438at2759"/>
<proteinExistence type="predicted"/>